<dbReference type="Proteomes" id="UP000515158">
    <property type="component" value="Unplaced"/>
</dbReference>
<reference evidence="4" key="1">
    <citation type="submission" date="2025-08" db="UniProtKB">
        <authorList>
            <consortium name="RefSeq"/>
        </authorList>
    </citation>
    <scope>IDENTIFICATION</scope>
    <source>
        <tissue evidence="4">Total insect</tissue>
    </source>
</reference>
<evidence type="ECO:0000313" key="3">
    <source>
        <dbReference type="Proteomes" id="UP000515158"/>
    </source>
</evidence>
<keyword evidence="2" id="KW-1133">Transmembrane helix</keyword>
<dbReference type="AlphaFoldDB" id="A0A6P9A993"/>
<gene>
    <name evidence="4" type="primary">LOC117653205</name>
</gene>
<feature type="transmembrane region" description="Helical" evidence="2">
    <location>
        <begin position="152"/>
        <end position="174"/>
    </location>
</feature>
<dbReference type="KEGG" id="tpal:117653205"/>
<keyword evidence="2" id="KW-0812">Transmembrane</keyword>
<name>A0A6P9A993_THRPL</name>
<dbReference type="GeneID" id="117653205"/>
<evidence type="ECO:0000256" key="2">
    <source>
        <dbReference type="SAM" id="Phobius"/>
    </source>
</evidence>
<dbReference type="InParanoid" id="A0A6P9A993"/>
<organism evidence="4">
    <name type="scientific">Thrips palmi</name>
    <name type="common">Melon thrips</name>
    <dbReference type="NCBI Taxonomy" id="161013"/>
    <lineage>
        <taxon>Eukaryota</taxon>
        <taxon>Metazoa</taxon>
        <taxon>Ecdysozoa</taxon>
        <taxon>Arthropoda</taxon>
        <taxon>Hexapoda</taxon>
        <taxon>Insecta</taxon>
        <taxon>Pterygota</taxon>
        <taxon>Neoptera</taxon>
        <taxon>Paraneoptera</taxon>
        <taxon>Thysanoptera</taxon>
        <taxon>Terebrantia</taxon>
        <taxon>Thripoidea</taxon>
        <taxon>Thripidae</taxon>
        <taxon>Thrips</taxon>
    </lineage>
</organism>
<accession>A0A6P9A993</accession>
<dbReference type="RefSeq" id="XP_034254597.1">
    <property type="nucleotide sequence ID" value="XM_034398706.1"/>
</dbReference>
<protein>
    <submittedName>
        <fullName evidence="4">Annexin B11-like</fullName>
    </submittedName>
</protein>
<dbReference type="OrthoDB" id="10606342at2759"/>
<proteinExistence type="predicted"/>
<evidence type="ECO:0000256" key="1">
    <source>
        <dbReference type="SAM" id="MobiDB-lite"/>
    </source>
</evidence>
<feature type="region of interest" description="Disordered" evidence="1">
    <location>
        <begin position="1"/>
        <end position="97"/>
    </location>
</feature>
<keyword evidence="2" id="KW-0472">Membrane</keyword>
<sequence length="218" mass="22867">MDELIPLRPVNTPSQGGGKGSDALPAIPEAPRPERPPERPGSAGKHHLDGHIHTVASGPAPAPALTPIGHHQGGLGQGHGHGHGHGHGAGHNGDHSLKAAKPTELLEQVNKDSIIDVHQAEVAVVADPAIHRDEDNMKEVLMVPATSPPSSVVYGLGTMWGVLAALCLVAAVFVDSRTRLVPRVHFTMLLALLLALAAANSVSLFYDVINHDQLQQQQ</sequence>
<keyword evidence="3" id="KW-1185">Reference proteome</keyword>
<feature type="transmembrane region" description="Helical" evidence="2">
    <location>
        <begin position="186"/>
        <end position="206"/>
    </location>
</feature>
<evidence type="ECO:0000313" key="4">
    <source>
        <dbReference type="RefSeq" id="XP_034254597.1"/>
    </source>
</evidence>